<dbReference type="Proteomes" id="UP000253472">
    <property type="component" value="Unassembled WGS sequence"/>
</dbReference>
<comment type="similarity">
    <text evidence="4">Belongs to the FPP/GGPP synthase family.</text>
</comment>
<dbReference type="GO" id="GO:0004659">
    <property type="term" value="F:prenyltransferase activity"/>
    <property type="evidence" value="ECO:0007669"/>
    <property type="project" value="InterPro"/>
</dbReference>
<reference evidence="5 6" key="1">
    <citation type="submission" date="2018-06" db="EMBL/GenBank/DDBJ databases">
        <title>Whole genome sequencing of Candida tropicalis (genome annotated by CSBL at Korea University).</title>
        <authorList>
            <person name="Ahn J."/>
        </authorList>
    </citation>
    <scope>NUCLEOTIDE SEQUENCE [LARGE SCALE GENOMIC DNA]</scope>
    <source>
        <strain evidence="5 6">ATCC 20962</strain>
    </source>
</reference>
<dbReference type="GO" id="GO:0046872">
    <property type="term" value="F:metal ion binding"/>
    <property type="evidence" value="ECO:0007669"/>
    <property type="project" value="UniProtKB-KW"/>
</dbReference>
<dbReference type="STRING" id="5486.A0A367YIP2"/>
<gene>
    <name evidence="5" type="primary">BTS1</name>
    <name evidence="5" type="ORF">Cantr_00572</name>
</gene>
<dbReference type="SFLD" id="SFLDS00005">
    <property type="entry name" value="Isoprenoid_Synthase_Type_I"/>
    <property type="match status" value="1"/>
</dbReference>
<dbReference type="InterPro" id="IPR000092">
    <property type="entry name" value="Polyprenyl_synt"/>
</dbReference>
<comment type="caution">
    <text evidence="5">The sequence shown here is derived from an EMBL/GenBank/DDBJ whole genome shotgun (WGS) entry which is preliminary data.</text>
</comment>
<dbReference type="InterPro" id="IPR008949">
    <property type="entry name" value="Isoprenoid_synthase_dom_sf"/>
</dbReference>
<protein>
    <submittedName>
        <fullName evidence="5">Geranylgeranyl pyrophosphate synthase</fullName>
    </submittedName>
</protein>
<accession>A0A367YIP2</accession>
<keyword evidence="3" id="KW-0460">Magnesium</keyword>
<dbReference type="EMBL" id="QLNQ01000021">
    <property type="protein sequence ID" value="RCK64891.1"/>
    <property type="molecule type" value="Genomic_DNA"/>
</dbReference>
<evidence type="ECO:0000313" key="5">
    <source>
        <dbReference type="EMBL" id="RCK64891.1"/>
    </source>
</evidence>
<dbReference type="Pfam" id="PF00348">
    <property type="entry name" value="polyprenyl_synt"/>
    <property type="match status" value="1"/>
</dbReference>
<evidence type="ECO:0000256" key="4">
    <source>
        <dbReference type="RuleBase" id="RU004466"/>
    </source>
</evidence>
<dbReference type="PANTHER" id="PTHR12001:SF44">
    <property type="entry name" value="GERANYLGERANYL PYROPHOSPHATE SYNTHASE"/>
    <property type="match status" value="1"/>
</dbReference>
<organism evidence="5 6">
    <name type="scientific">Candida viswanathii</name>
    <dbReference type="NCBI Taxonomy" id="5486"/>
    <lineage>
        <taxon>Eukaryota</taxon>
        <taxon>Fungi</taxon>
        <taxon>Dikarya</taxon>
        <taxon>Ascomycota</taxon>
        <taxon>Saccharomycotina</taxon>
        <taxon>Pichiomycetes</taxon>
        <taxon>Debaryomycetaceae</taxon>
        <taxon>Candida/Lodderomyces clade</taxon>
        <taxon>Candida</taxon>
    </lineage>
</organism>
<sequence>MSFNIDSLIQPGAAYDPSMTDAIMKPYRYISEVPSNNHNVRTRFLLAFNELFYGMKNEDLLHRISHIISVFHNSSLLIDDIEDDSQLRRGMPVAHVKYGVPLTINCGNMMYFVAVQKAIDLAGEAGSAELKFETSQILVDEMMNVHHGQGLDIYWRDYLKDLEHLPEIEDYLGMVKDKTGSLFRLAIKLLLLHSDVGEDNGLVAIANLLGIIYQIRDDYLNLVDIKYSAMKGVTCEDLIEGKLSLPILHCLRTTTNSPVHEILYNYNTSAERAKQNALIEECLTYMKNKSRSLQYTLDLIKTLERKIKAMMTKYPNLENSGLIKIIDRLCDL</sequence>
<dbReference type="SUPFAM" id="SSF48576">
    <property type="entry name" value="Terpenoid synthases"/>
    <property type="match status" value="1"/>
</dbReference>
<evidence type="ECO:0000256" key="2">
    <source>
        <dbReference type="ARBA" id="ARBA00022723"/>
    </source>
</evidence>
<keyword evidence="2" id="KW-0479">Metal-binding</keyword>
<dbReference type="PANTHER" id="PTHR12001">
    <property type="entry name" value="GERANYLGERANYL PYROPHOSPHATE SYNTHASE"/>
    <property type="match status" value="1"/>
</dbReference>
<keyword evidence="6" id="KW-1185">Reference proteome</keyword>
<name>A0A367YIP2_9ASCO</name>
<evidence type="ECO:0000313" key="6">
    <source>
        <dbReference type="Proteomes" id="UP000253472"/>
    </source>
</evidence>
<dbReference type="PROSITE" id="PS00723">
    <property type="entry name" value="POLYPRENYL_SYNTHASE_1"/>
    <property type="match status" value="1"/>
</dbReference>
<dbReference type="Gene3D" id="1.10.600.10">
    <property type="entry name" value="Farnesyl Diphosphate Synthase"/>
    <property type="match status" value="1"/>
</dbReference>
<evidence type="ECO:0000256" key="1">
    <source>
        <dbReference type="ARBA" id="ARBA00022679"/>
    </source>
</evidence>
<dbReference type="InterPro" id="IPR033749">
    <property type="entry name" value="Polyprenyl_synt_CS"/>
</dbReference>
<dbReference type="OrthoDB" id="6921389at2759"/>
<dbReference type="GO" id="GO:0008299">
    <property type="term" value="P:isoprenoid biosynthetic process"/>
    <property type="evidence" value="ECO:0007669"/>
    <property type="project" value="InterPro"/>
</dbReference>
<dbReference type="AlphaFoldDB" id="A0A367YIP2"/>
<evidence type="ECO:0000256" key="3">
    <source>
        <dbReference type="ARBA" id="ARBA00022842"/>
    </source>
</evidence>
<keyword evidence="1 4" id="KW-0808">Transferase</keyword>
<dbReference type="PROSITE" id="PS00444">
    <property type="entry name" value="POLYPRENYL_SYNTHASE_2"/>
    <property type="match status" value="1"/>
</dbReference>
<proteinExistence type="inferred from homology"/>